<dbReference type="Proteomes" id="UP000054783">
    <property type="component" value="Unassembled WGS sequence"/>
</dbReference>
<dbReference type="AlphaFoldDB" id="A0A0V0ZJ30"/>
<accession>A0A0V0ZJ30</accession>
<organism evidence="1 2">
    <name type="scientific">Trichinella patagoniensis</name>
    <dbReference type="NCBI Taxonomy" id="990121"/>
    <lineage>
        <taxon>Eukaryota</taxon>
        <taxon>Metazoa</taxon>
        <taxon>Ecdysozoa</taxon>
        <taxon>Nematoda</taxon>
        <taxon>Enoplea</taxon>
        <taxon>Dorylaimia</taxon>
        <taxon>Trichinellida</taxon>
        <taxon>Trichinellidae</taxon>
        <taxon>Trichinella</taxon>
    </lineage>
</organism>
<comment type="caution">
    <text evidence="1">The sequence shown here is derived from an EMBL/GenBank/DDBJ whole genome shotgun (WGS) entry which is preliminary data.</text>
</comment>
<name>A0A0V0ZJ30_9BILA</name>
<proteinExistence type="predicted"/>
<evidence type="ECO:0000313" key="2">
    <source>
        <dbReference type="Proteomes" id="UP000054783"/>
    </source>
</evidence>
<keyword evidence="2" id="KW-1185">Reference proteome</keyword>
<protein>
    <submittedName>
        <fullName evidence="1">Uncharacterized protein</fullName>
    </submittedName>
</protein>
<evidence type="ECO:0000313" key="1">
    <source>
        <dbReference type="EMBL" id="KRY12284.1"/>
    </source>
</evidence>
<gene>
    <name evidence="1" type="ORF">T12_3142</name>
</gene>
<reference evidence="1 2" key="1">
    <citation type="submission" date="2015-01" db="EMBL/GenBank/DDBJ databases">
        <title>Evolution of Trichinella species and genotypes.</title>
        <authorList>
            <person name="Korhonen P.K."/>
            <person name="Edoardo P."/>
            <person name="Giuseppe L.R."/>
            <person name="Gasser R.B."/>
        </authorList>
    </citation>
    <scope>NUCLEOTIDE SEQUENCE [LARGE SCALE GENOMIC DNA]</scope>
    <source>
        <strain evidence="1">ISS2496</strain>
    </source>
</reference>
<sequence>MPLSAVNNNDWKKSIWITALPNKDKRQQMDVEVSE</sequence>
<dbReference type="EMBL" id="JYDQ01000168">
    <property type="protein sequence ID" value="KRY12284.1"/>
    <property type="molecule type" value="Genomic_DNA"/>
</dbReference>